<keyword evidence="3" id="KW-1185">Reference proteome</keyword>
<dbReference type="InterPro" id="IPR029016">
    <property type="entry name" value="GAF-like_dom_sf"/>
</dbReference>
<feature type="domain" description="GAF" evidence="1">
    <location>
        <begin position="30"/>
        <end position="163"/>
    </location>
</feature>
<reference evidence="3" key="1">
    <citation type="journal article" date="2019" name="Int. J. Syst. Evol. Microbiol.">
        <title>The Global Catalogue of Microorganisms (GCM) 10K type strain sequencing project: providing services to taxonomists for standard genome sequencing and annotation.</title>
        <authorList>
            <consortium name="The Broad Institute Genomics Platform"/>
            <consortium name="The Broad Institute Genome Sequencing Center for Infectious Disease"/>
            <person name="Wu L."/>
            <person name="Ma J."/>
        </authorList>
    </citation>
    <scope>NUCLEOTIDE SEQUENCE [LARGE SCALE GENOMIC DNA]</scope>
    <source>
        <strain evidence="3">CGMCC 1.19062</strain>
    </source>
</reference>
<evidence type="ECO:0000313" key="3">
    <source>
        <dbReference type="Proteomes" id="UP001597295"/>
    </source>
</evidence>
<organism evidence="2 3">
    <name type="scientific">Lacibacterium aquatile</name>
    <dbReference type="NCBI Taxonomy" id="1168082"/>
    <lineage>
        <taxon>Bacteria</taxon>
        <taxon>Pseudomonadati</taxon>
        <taxon>Pseudomonadota</taxon>
        <taxon>Alphaproteobacteria</taxon>
        <taxon>Rhodospirillales</taxon>
        <taxon>Rhodospirillaceae</taxon>
    </lineage>
</organism>
<evidence type="ECO:0000313" key="2">
    <source>
        <dbReference type="EMBL" id="MFD2263352.1"/>
    </source>
</evidence>
<dbReference type="Pfam" id="PF13185">
    <property type="entry name" value="GAF_2"/>
    <property type="match status" value="1"/>
</dbReference>
<proteinExistence type="predicted"/>
<dbReference type="InterPro" id="IPR003018">
    <property type="entry name" value="GAF"/>
</dbReference>
<gene>
    <name evidence="2" type="ORF">ACFSM5_10675</name>
</gene>
<dbReference type="Proteomes" id="UP001597295">
    <property type="component" value="Unassembled WGS sequence"/>
</dbReference>
<dbReference type="EMBL" id="JBHUIP010000010">
    <property type="protein sequence ID" value="MFD2263352.1"/>
    <property type="molecule type" value="Genomic_DNA"/>
</dbReference>
<dbReference type="RefSeq" id="WP_379876351.1">
    <property type="nucleotide sequence ID" value="NZ_JBHUIP010000010.1"/>
</dbReference>
<accession>A0ABW5DQP2</accession>
<name>A0ABW5DQP2_9PROT</name>
<comment type="caution">
    <text evidence="2">The sequence shown here is derived from an EMBL/GenBank/DDBJ whole genome shotgun (WGS) entry which is preliminary data.</text>
</comment>
<evidence type="ECO:0000259" key="1">
    <source>
        <dbReference type="Pfam" id="PF13185"/>
    </source>
</evidence>
<protein>
    <submittedName>
        <fullName evidence="2">GAF domain-containing protein</fullName>
    </submittedName>
</protein>
<dbReference type="Gene3D" id="3.30.450.40">
    <property type="match status" value="1"/>
</dbReference>
<sequence length="169" mass="18253">MTSFSAPDAKIEAFLSLARAIAAGGGSDAAFKAAEDSFRAAIGFTLFTVMLYDEGHKNSVRFYSSDTGNYPVGGAKPMDRNAYYQHVVVEGRAFVANTPDEWKPFYVDYEKVFALGLRSAVNVPIRLNGRTVGSVNILHSDRPYTQEDAIFGQGLATLLGTALNDLITG</sequence>
<dbReference type="SUPFAM" id="SSF55781">
    <property type="entry name" value="GAF domain-like"/>
    <property type="match status" value="1"/>
</dbReference>